<dbReference type="AlphaFoldDB" id="A0A0W1A0V3"/>
<dbReference type="PATRIC" id="fig|66969.6.peg.3285"/>
<dbReference type="InterPro" id="IPR020084">
    <property type="entry name" value="NUDIX_hydrolase_CS"/>
</dbReference>
<dbReference type="EMBL" id="LNZB01000060">
    <property type="protein sequence ID" value="KTD74973.1"/>
    <property type="molecule type" value="Genomic_DNA"/>
</dbReference>
<comment type="similarity">
    <text evidence="3">Belongs to the Nudix hydrolase family.</text>
</comment>
<feature type="domain" description="Nudix hydrolase" evidence="4">
    <location>
        <begin position="66"/>
        <end position="193"/>
    </location>
</feature>
<dbReference type="SUPFAM" id="SSF55811">
    <property type="entry name" value="Nudix"/>
    <property type="match status" value="1"/>
</dbReference>
<dbReference type="PANTHER" id="PTHR43046:SF16">
    <property type="entry name" value="ADP-RIBOSE PYROPHOSPHATASE YJHB-RELATED"/>
    <property type="match status" value="1"/>
</dbReference>
<reference evidence="5 6" key="1">
    <citation type="submission" date="2015-11" db="EMBL/GenBank/DDBJ databases">
        <title>Genomic analysis of 38 Legionella species identifies large and diverse effector repertoires.</title>
        <authorList>
            <person name="Burstein D."/>
            <person name="Amaro F."/>
            <person name="Zusman T."/>
            <person name="Lifshitz Z."/>
            <person name="Cohen O."/>
            <person name="Gilbert J.A."/>
            <person name="Pupko T."/>
            <person name="Shuman H.A."/>
            <person name="Segal G."/>
        </authorList>
    </citation>
    <scope>NUCLEOTIDE SEQUENCE [LARGE SCALE GENOMIC DNA]</scope>
    <source>
        <strain evidence="5 6">ATCC 51914</strain>
    </source>
</reference>
<dbReference type="InterPro" id="IPR020476">
    <property type="entry name" value="Nudix_hydrolase"/>
</dbReference>
<dbReference type="RefSeq" id="WP_058481616.1">
    <property type="nucleotide sequence ID" value="NZ_CAAAIQ010000022.1"/>
</dbReference>
<protein>
    <submittedName>
        <fullName evidence="5">Mutator MutT protein</fullName>
    </submittedName>
</protein>
<comment type="caution">
    <text evidence="5">The sequence shown here is derived from an EMBL/GenBank/DDBJ whole genome shotgun (WGS) entry which is preliminary data.</text>
</comment>
<dbReference type="OrthoDB" id="9804442at2"/>
<keyword evidence="6" id="KW-1185">Reference proteome</keyword>
<evidence type="ECO:0000256" key="3">
    <source>
        <dbReference type="RuleBase" id="RU003476"/>
    </source>
</evidence>
<dbReference type="PANTHER" id="PTHR43046">
    <property type="entry name" value="GDP-MANNOSE MANNOSYL HYDROLASE"/>
    <property type="match status" value="1"/>
</dbReference>
<organism evidence="5 6">
    <name type="scientific">Legionella waltersii</name>
    <dbReference type="NCBI Taxonomy" id="66969"/>
    <lineage>
        <taxon>Bacteria</taxon>
        <taxon>Pseudomonadati</taxon>
        <taxon>Pseudomonadota</taxon>
        <taxon>Gammaproteobacteria</taxon>
        <taxon>Legionellales</taxon>
        <taxon>Legionellaceae</taxon>
        <taxon>Legionella</taxon>
    </lineage>
</organism>
<dbReference type="PROSITE" id="PS51462">
    <property type="entry name" value="NUDIX"/>
    <property type="match status" value="1"/>
</dbReference>
<evidence type="ECO:0000256" key="1">
    <source>
        <dbReference type="ARBA" id="ARBA00001946"/>
    </source>
</evidence>
<keyword evidence="2 3" id="KW-0378">Hydrolase</keyword>
<gene>
    <name evidence="5" type="primary">mutT_1</name>
    <name evidence="5" type="ORF">Lwal_3014</name>
</gene>
<dbReference type="InterPro" id="IPR059176">
    <property type="entry name" value="UDP-X_N"/>
</dbReference>
<dbReference type="InterPro" id="IPR000086">
    <property type="entry name" value="NUDIX_hydrolase_dom"/>
</dbReference>
<dbReference type="InterPro" id="IPR015797">
    <property type="entry name" value="NUDIX_hydrolase-like_dom_sf"/>
</dbReference>
<dbReference type="GO" id="GO:0016787">
    <property type="term" value="F:hydrolase activity"/>
    <property type="evidence" value="ECO:0007669"/>
    <property type="project" value="UniProtKB-KW"/>
</dbReference>
<dbReference type="Gene3D" id="6.10.250.1120">
    <property type="match status" value="1"/>
</dbReference>
<dbReference type="PRINTS" id="PR00502">
    <property type="entry name" value="NUDIXFAMILY"/>
</dbReference>
<evidence type="ECO:0000256" key="2">
    <source>
        <dbReference type="ARBA" id="ARBA00022801"/>
    </source>
</evidence>
<dbReference type="PROSITE" id="PS00893">
    <property type="entry name" value="NUDIX_BOX"/>
    <property type="match status" value="1"/>
</dbReference>
<dbReference type="Pfam" id="PF12535">
    <property type="entry name" value="Nudix_N"/>
    <property type="match status" value="1"/>
</dbReference>
<dbReference type="Pfam" id="PF00293">
    <property type="entry name" value="NUDIX"/>
    <property type="match status" value="1"/>
</dbReference>
<dbReference type="Proteomes" id="UP000054729">
    <property type="component" value="Unassembled WGS sequence"/>
</dbReference>
<evidence type="ECO:0000313" key="6">
    <source>
        <dbReference type="Proteomes" id="UP000054729"/>
    </source>
</evidence>
<proteinExistence type="inferred from homology"/>
<evidence type="ECO:0000313" key="5">
    <source>
        <dbReference type="EMBL" id="KTD74973.1"/>
    </source>
</evidence>
<comment type="cofactor">
    <cofactor evidence="1">
        <name>Mg(2+)</name>
        <dbReference type="ChEBI" id="CHEBI:18420"/>
    </cofactor>
</comment>
<accession>A0A0W1A0V3</accession>
<dbReference type="Gene3D" id="3.90.79.10">
    <property type="entry name" value="Nucleoside Triphosphate Pyrophosphohydrolase"/>
    <property type="match status" value="1"/>
</dbReference>
<dbReference type="STRING" id="66969.Lwal_3014"/>
<sequence>MNDKLLKWVSEIHALSQNGLTFSKNEFDIERYHRLDEIAKEMAAHFSDKNFDAVAQCFSMDNGYTTPKLDVRGFVLKNDKLLLVRERSDNLWTLPGGWVDVNESPSEAVVRELFEETGFNVEVNRLLALWDKQKHDHPPRWPHTYKIFFQCDIVSGEKKENLEISEIDFFPMNQLPDLSIHRVTANQLLRLYDLALHSEITSFD</sequence>
<dbReference type="CDD" id="cd04672">
    <property type="entry name" value="NUDIX_CDP-Chase_like"/>
    <property type="match status" value="1"/>
</dbReference>
<name>A0A0W1A0V3_9GAMM</name>
<evidence type="ECO:0000259" key="4">
    <source>
        <dbReference type="PROSITE" id="PS51462"/>
    </source>
</evidence>